<dbReference type="EMBL" id="CAKKNE010000005">
    <property type="protein sequence ID" value="CAH0377392.1"/>
    <property type="molecule type" value="Genomic_DNA"/>
</dbReference>
<evidence type="ECO:0000313" key="2">
    <source>
        <dbReference type="EMBL" id="CAH0377392.1"/>
    </source>
</evidence>
<feature type="region of interest" description="Disordered" evidence="1">
    <location>
        <begin position="926"/>
        <end position="963"/>
    </location>
</feature>
<sequence>MAFSFEADATTAACLALETGTVKSEAVAACASVVKPTPTTEPKAAVDALAKKISQGSTVFGPVAHEKVARTLAACSCAAQFATGAACGLDAVSWVLAAADAATASLAALDRRHLVEAACGRIAAVEARCCRALGALCARGSDIVGGEGWACDVAALACRGRVGDAPATQKVLSGEHAGALHWRPPSSLQEAWRESVTEALAASPSPLRTALTKTGDASTAVANAVAASRRDASLLPLALLAALEWASPDIADALARDALTPDGALILLACATTDDHRKRAASLGAFRKLLEMKTEVAASRVASKALETINARYSFDAGDVAFLDDQGALAVDLEAIAPLIEGETLKKLFGEARRVFPLAPAPLLRVVAHTSETATGDLRKVPYGARLAVCTETTALTLSEDGTPAWAPARIDDVSRAASNDSLPPDATFTISSSNGAVALKDARGQLHSPKLAELVVCVGGCDSLVGGRVPAGAVGVVACHGGEKDTPFAVRWDSAPRSVIAAAAALCGDAGASDDAAQSAARVLASKIVSSQNELARPGDADAPSPIDALARRASLGGPGAAVAAKAFVEALSGSTARDASRAFLGASGPFSRGASECVRKVDIDGASALANALAAAATSSVDAAPCCAMSTDASRAARDVVGALVSLTAKVADASTKDDAALEPLSKCAEALAKVASEGGEARAALLDDARTPQLLATMLALPLRRAPGGTSTARAAAFADHGDAVGRTAPLRALALHSLRASKEFATVPATLAALAAAYVRHGGDIGGAACATICRALERADDAWWWRSGPPVLGERLREPATCSSALKMVRAVVKWRPDAAAALLPVDCGEACVAASKHQMKHAIELYVACAEAAHDSGKRIMEKLGGDAAFVDGVLASDASIAWRARAALAKTSDKVAAAPPPSLDRAFRCDLRVADVSAAARAPPGERTEGNQRYAVDAPRHSDREASAGRDGMQARKAAERANAAWTAAAACVDAASHAAALSKHVATCAEPVSRQASEALSERGAITAALIASVADDTETAGKAVSGAACAVCVEALSCCGDLDALASVAGPLDAAARRAGAAGTAALLAWAVAVAAAARKGPPSKRDCLRRIAGVARDCLRDATGELRSACCAAIAASLRLDRASQGSGAGAAAELVLGVPLAELLGKCRDATSRAVEAAVASALDHGAACEVPLRAYEAVIAALTQAQLAAPLADDIARDAFARAGRDGVCRSLARARASSSEVATKLALRLAPPWRSALRLAARAVDAGADVCQAAAFARARAADNYGAFRALDAIGRDAIASTSIADAAAALDVVSALSRKAVAWRRADAAGARAFGAVCVSIVRSAARRCLAADRSLAVVITPHHAWQSPSSPRGRRSSSGPAPSPRSGSPRKHSFGGGHVHEVDPVAKAAADQLKKLVAPALGAARRLSHEPRPSPENRSLAVGDRVDVAVETPMTPRGAPAASGVARVGVVEALDDASVTVAFDDGTREKVVRRLVSLRAPPPSCAFAPFSVGEVDQDDAELAPPSAGHLEVLLRAYAKDPTPADALAREEACVALVQCAVADARARPTAHSRSEAARKADLRAGLARHLGPPPDGAVADDALRAALRNACSDLLAAHERDIASRTAPGTWRRSGSRTGADTGRMSTGR</sequence>
<dbReference type="Proteomes" id="UP000789595">
    <property type="component" value="Unassembled WGS sequence"/>
</dbReference>
<feature type="compositionally biased region" description="Polar residues" evidence="1">
    <location>
        <begin position="1631"/>
        <end position="1644"/>
    </location>
</feature>
<organism evidence="2 3">
    <name type="scientific">Pelagomonas calceolata</name>
    <dbReference type="NCBI Taxonomy" id="35677"/>
    <lineage>
        <taxon>Eukaryota</taxon>
        <taxon>Sar</taxon>
        <taxon>Stramenopiles</taxon>
        <taxon>Ochrophyta</taxon>
        <taxon>Pelagophyceae</taxon>
        <taxon>Pelagomonadales</taxon>
        <taxon>Pelagomonadaceae</taxon>
        <taxon>Pelagomonas</taxon>
    </lineage>
</organism>
<keyword evidence="3" id="KW-1185">Reference proteome</keyword>
<evidence type="ECO:0000256" key="1">
    <source>
        <dbReference type="SAM" id="MobiDB-lite"/>
    </source>
</evidence>
<feature type="region of interest" description="Disordered" evidence="1">
    <location>
        <begin position="1358"/>
        <end position="1394"/>
    </location>
</feature>
<gene>
    <name evidence="2" type="ORF">PECAL_5P19430</name>
</gene>
<accession>A0A8J2X3F1</accession>
<protein>
    <submittedName>
        <fullName evidence="2">Uncharacterized protein</fullName>
    </submittedName>
</protein>
<feature type="region of interest" description="Disordered" evidence="1">
    <location>
        <begin position="1617"/>
        <end position="1644"/>
    </location>
</feature>
<name>A0A8J2X3F1_9STRA</name>
<feature type="compositionally biased region" description="Basic and acidic residues" evidence="1">
    <location>
        <begin position="945"/>
        <end position="963"/>
    </location>
</feature>
<reference evidence="2" key="1">
    <citation type="submission" date="2021-11" db="EMBL/GenBank/DDBJ databases">
        <authorList>
            <consortium name="Genoscope - CEA"/>
            <person name="William W."/>
        </authorList>
    </citation>
    <scope>NUCLEOTIDE SEQUENCE</scope>
</reference>
<proteinExistence type="predicted"/>
<comment type="caution">
    <text evidence="2">The sequence shown here is derived from an EMBL/GenBank/DDBJ whole genome shotgun (WGS) entry which is preliminary data.</text>
</comment>
<feature type="compositionally biased region" description="Low complexity" evidence="1">
    <location>
        <begin position="1362"/>
        <end position="1382"/>
    </location>
</feature>
<evidence type="ECO:0000313" key="3">
    <source>
        <dbReference type="Proteomes" id="UP000789595"/>
    </source>
</evidence>